<dbReference type="GO" id="GO:0005634">
    <property type="term" value="C:nucleus"/>
    <property type="evidence" value="ECO:0007669"/>
    <property type="project" value="UniProtKB-SubCell"/>
</dbReference>
<dbReference type="FunFam" id="1.10.8.10:FF:000034">
    <property type="entry name" value="Sequestosome 1"/>
    <property type="match status" value="1"/>
</dbReference>
<keyword evidence="4" id="KW-0479">Metal-binding</keyword>
<organism evidence="9 10">
    <name type="scientific">Anopheles gambiae</name>
    <name type="common">African malaria mosquito</name>
    <dbReference type="NCBI Taxonomy" id="7165"/>
    <lineage>
        <taxon>Eukaryota</taxon>
        <taxon>Metazoa</taxon>
        <taxon>Ecdysozoa</taxon>
        <taxon>Arthropoda</taxon>
        <taxon>Hexapoda</taxon>
        <taxon>Insecta</taxon>
        <taxon>Pterygota</taxon>
        <taxon>Neoptera</taxon>
        <taxon>Endopterygota</taxon>
        <taxon>Diptera</taxon>
        <taxon>Nematocera</taxon>
        <taxon>Culicoidea</taxon>
        <taxon>Culicidae</taxon>
        <taxon>Anophelinae</taxon>
        <taxon>Anopheles</taxon>
    </lineage>
</organism>
<dbReference type="SMART" id="SM00291">
    <property type="entry name" value="ZnF_ZZ"/>
    <property type="match status" value="1"/>
</dbReference>
<keyword evidence="5" id="KW-0863">Zinc-finger</keyword>
<keyword evidence="6" id="KW-0862">Zinc</keyword>
<feature type="compositionally biased region" description="Low complexity" evidence="8">
    <location>
        <begin position="754"/>
        <end position="775"/>
    </location>
</feature>
<keyword evidence="3" id="KW-0963">Cytoplasm</keyword>
<dbReference type="GO" id="GO:0005080">
    <property type="term" value="F:protein kinase C binding"/>
    <property type="evidence" value="ECO:0000318"/>
    <property type="project" value="GO_Central"/>
</dbReference>
<sequence>MSALISLKITIENDANYLLFGDRICRNLEELAAFCSARYQDLQKAVEGFRYYWIDDDGDEIRITTDDDYGSFLQAMANAKARLYVVGKKTAPLVSTSIDKEEQPVAQCEADGAPMQNAATDAMAGKDLPFHPHVVCDVCDGDIIGHRYKCLTCHDFDICMNCEAKFRHKDHLMMRIPRSEMLCRSQTTVSRMFEKLRLYGTRITANSPQDLDEVARVPSNKTAASVATKRESTRTAQRSSKHHGEDRRCGETSKPPRYSKSSGERKQTFAHVPTAAERVPKEEKDKPSQRSVSDFNRRCKHMVNMYMNSMQALDPTATFPAPAAGSDHVAMANAAAAAAAAAAAKATAAANTALNTTSNLPSNKGNGAMPSSTNVWGVPFSDECIERFTDARMPQKGSKKHANKTPTAQPQSEQQPGISLPFLPFVNLAWPTQEKLLFASENVSKLLDPLGLSFEIRHKTAASPSSSSHGDANAHKTDDCTPSTSAANLAPASGPTMTKEETCAPEEKQNKATETHESQNVESTTVSDTAQNQAKPLAECGEVVESKNNHEVVGTKETKPSDGQGRTKAKVAGAGTSLETDDAAVAEDAEAEEIEMDGENDSQTSTSSASLLTDDDQDLIDVAEDVAKSASPSKPPLATEKTWTLVDIPHDEDEEKQANAPLDAIARLIEHDSSSSSSLGSLDFTKPSPSPKEKKFSNSRSKDKQKEHKTKEPFSPKPGGSGVAGELDYENYSKILADHLEVSTTSAGKEKKASTPPSSGPCSSSSSSSSSSGDSMAANPDKSTRLSDSAQRMDCTVYSHRPHVNHAIHTMMTMGFSNHNGWLTQLLESLNGDIPKALDLLLQHRH</sequence>
<dbReference type="GO" id="GO:0007032">
    <property type="term" value="P:endosome organization"/>
    <property type="evidence" value="ECO:0000318"/>
    <property type="project" value="GO_Central"/>
</dbReference>
<dbReference type="InterPro" id="IPR052260">
    <property type="entry name" value="Autophagy_Rcpt_SigReg"/>
</dbReference>
<keyword evidence="10" id="KW-1185">Reference proteome</keyword>
<dbReference type="GO" id="GO:0008270">
    <property type="term" value="F:zinc ion binding"/>
    <property type="evidence" value="ECO:0007669"/>
    <property type="project" value="UniProtKB-KW"/>
</dbReference>
<dbReference type="SUPFAM" id="SSF46934">
    <property type="entry name" value="UBA-like"/>
    <property type="match status" value="1"/>
</dbReference>
<dbReference type="Gene3D" id="3.30.60.90">
    <property type="match status" value="1"/>
</dbReference>
<keyword evidence="7" id="KW-0539">Nucleus</keyword>
<reference evidence="9" key="3">
    <citation type="submission" date="2020-05" db="UniProtKB">
        <authorList>
            <consortium name="EnsemblMetazoa"/>
        </authorList>
    </citation>
    <scope>IDENTIFICATION</scope>
    <source>
        <strain evidence="9">PEST</strain>
    </source>
</reference>
<dbReference type="SUPFAM" id="SSF57850">
    <property type="entry name" value="RING/U-box"/>
    <property type="match status" value="1"/>
</dbReference>
<evidence type="ECO:0000256" key="6">
    <source>
        <dbReference type="ARBA" id="ARBA00022833"/>
    </source>
</evidence>
<dbReference type="InParanoid" id="A0A453Z0J1"/>
<dbReference type="Pfam" id="PF00569">
    <property type="entry name" value="ZZ"/>
    <property type="match status" value="1"/>
</dbReference>
<feature type="compositionally biased region" description="Acidic residues" evidence="8">
    <location>
        <begin position="579"/>
        <end position="600"/>
    </location>
</feature>
<evidence type="ECO:0000256" key="8">
    <source>
        <dbReference type="SAM" id="MobiDB-lite"/>
    </source>
</evidence>
<feature type="region of interest" description="Disordered" evidence="8">
    <location>
        <begin position="210"/>
        <end position="294"/>
    </location>
</feature>
<dbReference type="GO" id="GO:0070530">
    <property type="term" value="F:K63-linked polyubiquitin modification-dependent protein binding"/>
    <property type="evidence" value="ECO:0000318"/>
    <property type="project" value="GO_Central"/>
</dbReference>
<dbReference type="EnsemblMetazoa" id="AGAP029707-RA">
    <property type="protein sequence ID" value="AGAP029707-PA"/>
    <property type="gene ID" value="AGAP029707"/>
</dbReference>
<dbReference type="InterPro" id="IPR033741">
    <property type="entry name" value="SQSTM_UBA"/>
</dbReference>
<feature type="compositionally biased region" description="Basic and acidic residues" evidence="8">
    <location>
        <begin position="278"/>
        <end position="288"/>
    </location>
</feature>
<feature type="compositionally biased region" description="Low complexity" evidence="8">
    <location>
        <begin position="601"/>
        <end position="612"/>
    </location>
</feature>
<feature type="compositionally biased region" description="Basic and acidic residues" evidence="8">
    <location>
        <begin position="242"/>
        <end position="251"/>
    </location>
</feature>
<evidence type="ECO:0000256" key="2">
    <source>
        <dbReference type="ARBA" id="ARBA00004496"/>
    </source>
</evidence>
<feature type="compositionally biased region" description="Basic and acidic residues" evidence="8">
    <location>
        <begin position="498"/>
        <end position="519"/>
    </location>
</feature>
<dbReference type="PANTHER" id="PTHR15090:SF0">
    <property type="entry name" value="SEQUESTOSOME-1"/>
    <property type="match status" value="1"/>
</dbReference>
<evidence type="ECO:0000256" key="5">
    <source>
        <dbReference type="ARBA" id="ARBA00022771"/>
    </source>
</evidence>
<dbReference type="PROSITE" id="PS01357">
    <property type="entry name" value="ZF_ZZ_1"/>
    <property type="match status" value="1"/>
</dbReference>
<dbReference type="Pfam" id="PF16577">
    <property type="entry name" value="UBA_5"/>
    <property type="match status" value="1"/>
</dbReference>
<dbReference type="PROSITE" id="PS50030">
    <property type="entry name" value="UBA"/>
    <property type="match status" value="1"/>
</dbReference>
<dbReference type="GO" id="GO:0035973">
    <property type="term" value="P:aggrephagy"/>
    <property type="evidence" value="ECO:0000318"/>
    <property type="project" value="GO_Central"/>
</dbReference>
<evidence type="ECO:0008006" key="11">
    <source>
        <dbReference type="Google" id="ProtNLM"/>
    </source>
</evidence>
<evidence type="ECO:0000256" key="7">
    <source>
        <dbReference type="ARBA" id="ARBA00023242"/>
    </source>
</evidence>
<feature type="compositionally biased region" description="Acidic residues" evidence="8">
    <location>
        <begin position="613"/>
        <end position="624"/>
    </location>
</feature>
<dbReference type="AlphaFoldDB" id="A0A453Z0J1"/>
<accession>A0A453Z0J1</accession>
<dbReference type="PANTHER" id="PTHR15090">
    <property type="entry name" value="SEQUESTOSOME 1-RELATED"/>
    <property type="match status" value="1"/>
</dbReference>
<feature type="compositionally biased region" description="Polar residues" evidence="8">
    <location>
        <begin position="520"/>
        <end position="534"/>
    </location>
</feature>
<dbReference type="VEuPathDB" id="VectorBase:AGAMI1_012514"/>
<dbReference type="SUPFAM" id="SSF54277">
    <property type="entry name" value="CAD &amp; PB1 domains"/>
    <property type="match status" value="1"/>
</dbReference>
<dbReference type="SMART" id="SM00165">
    <property type="entry name" value="UBA"/>
    <property type="match status" value="1"/>
</dbReference>
<evidence type="ECO:0000256" key="3">
    <source>
        <dbReference type="ARBA" id="ARBA00022490"/>
    </source>
</evidence>
<dbReference type="GO" id="GO:0044753">
    <property type="term" value="C:amphisome"/>
    <property type="evidence" value="ECO:0000318"/>
    <property type="project" value="GO_Central"/>
</dbReference>
<dbReference type="InterPro" id="IPR015940">
    <property type="entry name" value="UBA"/>
</dbReference>
<dbReference type="InterPro" id="IPR000433">
    <property type="entry name" value="Znf_ZZ"/>
</dbReference>
<feature type="region of interest" description="Disordered" evidence="8">
    <location>
        <begin position="393"/>
        <end position="416"/>
    </location>
</feature>
<proteinExistence type="predicted"/>
<dbReference type="GO" id="GO:0000423">
    <property type="term" value="P:mitophagy"/>
    <property type="evidence" value="ECO:0000318"/>
    <property type="project" value="GO_Central"/>
</dbReference>
<evidence type="ECO:0000256" key="4">
    <source>
        <dbReference type="ARBA" id="ARBA00022723"/>
    </source>
</evidence>
<dbReference type="CDD" id="cd05992">
    <property type="entry name" value="PB1"/>
    <property type="match status" value="1"/>
</dbReference>
<dbReference type="CDD" id="cd02340">
    <property type="entry name" value="ZZ_NBR1_like"/>
    <property type="match status" value="1"/>
</dbReference>
<dbReference type="VEuPathDB" id="VectorBase:AGAP029707"/>
<dbReference type="Gene3D" id="3.10.20.90">
    <property type="entry name" value="Phosphatidylinositol 3-kinase Catalytic Subunit, Chain A, domain 1"/>
    <property type="match status" value="1"/>
</dbReference>
<dbReference type="InterPro" id="IPR009060">
    <property type="entry name" value="UBA-like_sf"/>
</dbReference>
<dbReference type="Proteomes" id="UP000007062">
    <property type="component" value="Chromosome 3R"/>
</dbReference>
<feature type="region of interest" description="Disordered" evidence="8">
    <location>
        <begin position="462"/>
        <end position="726"/>
    </location>
</feature>
<reference evidence="9 10" key="2">
    <citation type="journal article" date="2004" name="Trends Parasitol.">
        <title>The Anopheles gambiae genome: an update.</title>
        <authorList>
            <person name="Mongin E."/>
            <person name="Louis C."/>
            <person name="Holt R.A."/>
            <person name="Birney E."/>
            <person name="Collins F.H."/>
        </authorList>
    </citation>
    <scope>NUCLEOTIDE SEQUENCE [LARGE SCALE GENOMIC DNA]</scope>
    <source>
        <strain evidence="9 10">PEST</strain>
    </source>
</reference>
<feature type="region of interest" description="Disordered" evidence="8">
    <location>
        <begin position="744"/>
        <end position="790"/>
    </location>
</feature>
<dbReference type="InterPro" id="IPR043145">
    <property type="entry name" value="Znf_ZZ_sf"/>
</dbReference>
<name>A0A453Z0J1_ANOGA</name>
<dbReference type="EMBL" id="AAAB01008980">
    <property type="status" value="NOT_ANNOTATED_CDS"/>
    <property type="molecule type" value="Genomic_DNA"/>
</dbReference>
<reference evidence="9 10" key="1">
    <citation type="journal article" date="2002" name="Science">
        <title>The genome sequence of the malaria mosquito Anopheles gambiae.</title>
        <authorList>
            <person name="Holt R.A."/>
            <person name="Subramanian G.M."/>
            <person name="Halpern A."/>
            <person name="Sutton G.G."/>
            <person name="Charlab R."/>
            <person name="Nusskern D.R."/>
            <person name="Wincker P."/>
            <person name="Clark A.G."/>
            <person name="Ribeiro J.M."/>
            <person name="Wides R."/>
            <person name="Salzberg S.L."/>
            <person name="Loftus B."/>
            <person name="Yandell M."/>
            <person name="Majoros W.H."/>
            <person name="Rusch D.B."/>
            <person name="Lai Z."/>
            <person name="Kraft C.L."/>
            <person name="Abril J.F."/>
            <person name="Anthouard V."/>
            <person name="Arensburger P."/>
            <person name="Atkinson P.W."/>
            <person name="Baden H."/>
            <person name="de Berardinis V."/>
            <person name="Baldwin D."/>
            <person name="Benes V."/>
            <person name="Biedler J."/>
            <person name="Blass C."/>
            <person name="Bolanos R."/>
            <person name="Boscus D."/>
            <person name="Barnstead M."/>
            <person name="Cai S."/>
            <person name="Center A."/>
            <person name="Chaturverdi K."/>
            <person name="Christophides G.K."/>
            <person name="Chrystal M.A."/>
            <person name="Clamp M."/>
            <person name="Cravchik A."/>
            <person name="Curwen V."/>
            <person name="Dana A."/>
            <person name="Delcher A."/>
            <person name="Dew I."/>
            <person name="Evans C.A."/>
            <person name="Flanigan M."/>
            <person name="Grundschober-Freimoser A."/>
            <person name="Friedli L."/>
            <person name="Gu Z."/>
            <person name="Guan P."/>
            <person name="Guigo R."/>
            <person name="Hillenmeyer M.E."/>
            <person name="Hladun S.L."/>
            <person name="Hogan J.R."/>
            <person name="Hong Y.S."/>
            <person name="Hoover J."/>
            <person name="Jaillon O."/>
            <person name="Ke Z."/>
            <person name="Kodira C."/>
            <person name="Kokoza E."/>
            <person name="Koutsos A."/>
            <person name="Letunic I."/>
            <person name="Levitsky A."/>
            <person name="Liang Y."/>
            <person name="Lin J.J."/>
            <person name="Lobo N.F."/>
            <person name="Lopez J.R."/>
            <person name="Malek J.A."/>
            <person name="McIntosh T.C."/>
            <person name="Meister S."/>
            <person name="Miller J."/>
            <person name="Mobarry C."/>
            <person name="Mongin E."/>
            <person name="Murphy S.D."/>
            <person name="O'Brochta D.A."/>
            <person name="Pfannkoch C."/>
            <person name="Qi R."/>
            <person name="Regier M.A."/>
            <person name="Remington K."/>
            <person name="Shao H."/>
            <person name="Sharakhova M.V."/>
            <person name="Sitter C.D."/>
            <person name="Shetty J."/>
            <person name="Smith T.J."/>
            <person name="Strong R."/>
            <person name="Sun J."/>
            <person name="Thomasova D."/>
            <person name="Ton L.Q."/>
            <person name="Topalis P."/>
            <person name="Tu Z."/>
            <person name="Unger M.F."/>
            <person name="Walenz B."/>
            <person name="Wang A."/>
            <person name="Wang J."/>
            <person name="Wang M."/>
            <person name="Wang X."/>
            <person name="Woodford K.J."/>
            <person name="Wortman J.R."/>
            <person name="Wu M."/>
            <person name="Yao A."/>
            <person name="Zdobnov E.M."/>
            <person name="Zhang H."/>
            <person name="Zhao Q."/>
            <person name="Zhao S."/>
            <person name="Zhu S.C."/>
            <person name="Zhimulev I."/>
            <person name="Coluzzi M."/>
            <person name="della Torre A."/>
            <person name="Roth C.W."/>
            <person name="Louis C."/>
            <person name="Kalush F."/>
            <person name="Mural R.J."/>
            <person name="Myers E.W."/>
            <person name="Adams M.D."/>
            <person name="Smith H.O."/>
            <person name="Broder S."/>
            <person name="Gardner M.J."/>
            <person name="Fraser C.M."/>
            <person name="Birney E."/>
            <person name="Bork P."/>
            <person name="Brey P.T."/>
            <person name="Venter J.C."/>
            <person name="Weissenbach J."/>
            <person name="Kafatos F.C."/>
            <person name="Collins F.H."/>
            <person name="Hoffman S.L."/>
        </authorList>
    </citation>
    <scope>NUCLEOTIDE SEQUENCE [LARGE SCALE GENOMIC DNA]</scope>
    <source>
        <strain evidence="9 10">PEST</strain>
    </source>
</reference>
<comment type="subcellular location">
    <subcellularLocation>
        <location evidence="2">Cytoplasm</location>
    </subcellularLocation>
    <subcellularLocation>
        <location evidence="1">Nucleus</location>
    </subcellularLocation>
</comment>
<feature type="compositionally biased region" description="Polar residues" evidence="8">
    <location>
        <begin position="404"/>
        <end position="416"/>
    </location>
</feature>
<dbReference type="GO" id="GO:0070013">
    <property type="term" value="C:intracellular organelle lumen"/>
    <property type="evidence" value="ECO:0007669"/>
    <property type="project" value="UniProtKB-ARBA"/>
</dbReference>
<feature type="compositionally biased region" description="Basic and acidic residues" evidence="8">
    <location>
        <begin position="691"/>
        <end position="714"/>
    </location>
</feature>
<dbReference type="CDD" id="cd14320">
    <property type="entry name" value="UBA_SQSTM"/>
    <property type="match status" value="1"/>
</dbReference>
<feature type="compositionally biased region" description="Basic and acidic residues" evidence="8">
    <location>
        <begin position="544"/>
        <end position="560"/>
    </location>
</feature>
<protein>
    <recommendedName>
        <fullName evidence="11">ZZ-type domain-containing protein</fullName>
    </recommendedName>
</protein>
<dbReference type="Gene3D" id="1.10.8.10">
    <property type="entry name" value="DNA helicase RuvA subunit, C-terminal domain"/>
    <property type="match status" value="1"/>
</dbReference>
<evidence type="ECO:0000313" key="10">
    <source>
        <dbReference type="Proteomes" id="UP000007062"/>
    </source>
</evidence>
<dbReference type="FunFam" id="3.30.60.90:FF:000007">
    <property type="entry name" value="Next to BRCA1 gene 1 protein"/>
    <property type="match status" value="1"/>
</dbReference>
<dbReference type="GO" id="GO:0016235">
    <property type="term" value="C:aggresome"/>
    <property type="evidence" value="ECO:0000318"/>
    <property type="project" value="GO_Central"/>
</dbReference>
<evidence type="ECO:0000256" key="1">
    <source>
        <dbReference type="ARBA" id="ARBA00004123"/>
    </source>
</evidence>
<dbReference type="PROSITE" id="PS50135">
    <property type="entry name" value="ZF_ZZ_2"/>
    <property type="match status" value="1"/>
</dbReference>
<evidence type="ECO:0000313" key="9">
    <source>
        <dbReference type="EnsemblMetazoa" id="AGAP029707-PA"/>
    </source>
</evidence>